<evidence type="ECO:0000313" key="3">
    <source>
        <dbReference type="Proteomes" id="UP000307756"/>
    </source>
</evidence>
<keyword evidence="1" id="KW-0472">Membrane</keyword>
<dbReference type="AlphaFoldDB" id="A0A4U1DDP0"/>
<keyword evidence="3" id="KW-1185">Reference proteome</keyword>
<dbReference type="EMBL" id="SWBM01000001">
    <property type="protein sequence ID" value="TKC20093.1"/>
    <property type="molecule type" value="Genomic_DNA"/>
</dbReference>
<evidence type="ECO:0000256" key="1">
    <source>
        <dbReference type="SAM" id="Phobius"/>
    </source>
</evidence>
<proteinExistence type="predicted"/>
<name>A0A4U1DDP0_9BACI</name>
<accession>A0A4U1DDP0</accession>
<gene>
    <name evidence="2" type="ORF">FA727_00970</name>
</gene>
<organism evidence="2 3">
    <name type="scientific">Robertmurraya kyonggiensis</name>
    <dbReference type="NCBI Taxonomy" id="1037680"/>
    <lineage>
        <taxon>Bacteria</taxon>
        <taxon>Bacillati</taxon>
        <taxon>Bacillota</taxon>
        <taxon>Bacilli</taxon>
        <taxon>Bacillales</taxon>
        <taxon>Bacillaceae</taxon>
        <taxon>Robertmurraya</taxon>
    </lineage>
</organism>
<dbReference type="Pfam" id="PF26302">
    <property type="entry name" value="YhzF"/>
    <property type="match status" value="1"/>
</dbReference>
<dbReference type="InterPro" id="IPR058724">
    <property type="entry name" value="YhzF"/>
</dbReference>
<sequence length="60" mass="6600">MIFGLIAASVVLLFGAVYNFMSLKKPGFYPPKRLLKKRAALLASIAVVCILLGWTVTLFK</sequence>
<keyword evidence="1" id="KW-1133">Transmembrane helix</keyword>
<reference evidence="2 3" key="1">
    <citation type="journal article" date="2011" name="J. Microbiol.">
        <title>Bacillus kyonggiensis sp. nov., isolated from soil of a lettuce field.</title>
        <authorList>
            <person name="Dong K."/>
            <person name="Lee S."/>
        </authorList>
    </citation>
    <scope>NUCLEOTIDE SEQUENCE [LARGE SCALE GENOMIC DNA]</scope>
    <source>
        <strain evidence="2 3">NB22</strain>
    </source>
</reference>
<feature type="transmembrane region" description="Helical" evidence="1">
    <location>
        <begin position="39"/>
        <end position="59"/>
    </location>
</feature>
<protein>
    <submittedName>
        <fullName evidence="2">Uncharacterized protein</fullName>
    </submittedName>
</protein>
<keyword evidence="1" id="KW-0812">Transmembrane</keyword>
<dbReference type="Proteomes" id="UP000307756">
    <property type="component" value="Unassembled WGS sequence"/>
</dbReference>
<evidence type="ECO:0000313" key="2">
    <source>
        <dbReference type="EMBL" id="TKC20093.1"/>
    </source>
</evidence>
<comment type="caution">
    <text evidence="2">The sequence shown here is derived from an EMBL/GenBank/DDBJ whole genome shotgun (WGS) entry which is preliminary data.</text>
</comment>